<dbReference type="OrthoDB" id="10415284at2759"/>
<feature type="compositionally biased region" description="Polar residues" evidence="1">
    <location>
        <begin position="54"/>
        <end position="63"/>
    </location>
</feature>
<organism evidence="2 3">
    <name type="scientific">Pyronema omphalodes (strain CBS 100304)</name>
    <name type="common">Pyronema confluens</name>
    <dbReference type="NCBI Taxonomy" id="1076935"/>
    <lineage>
        <taxon>Eukaryota</taxon>
        <taxon>Fungi</taxon>
        <taxon>Dikarya</taxon>
        <taxon>Ascomycota</taxon>
        <taxon>Pezizomycotina</taxon>
        <taxon>Pezizomycetes</taxon>
        <taxon>Pezizales</taxon>
        <taxon>Pyronemataceae</taxon>
        <taxon>Pyronema</taxon>
    </lineage>
</organism>
<accession>U4LC58</accession>
<reference evidence="2 3" key="1">
    <citation type="journal article" date="2013" name="PLoS Genet.">
        <title>The genome and development-dependent transcriptomes of Pyronema confluens: a window into fungal evolution.</title>
        <authorList>
            <person name="Traeger S."/>
            <person name="Altegoer F."/>
            <person name="Freitag M."/>
            <person name="Gabaldon T."/>
            <person name="Kempken F."/>
            <person name="Kumar A."/>
            <person name="Marcet-Houben M."/>
            <person name="Poggeler S."/>
            <person name="Stajich J.E."/>
            <person name="Nowrousian M."/>
        </authorList>
    </citation>
    <scope>NUCLEOTIDE SEQUENCE [LARGE SCALE GENOMIC DNA]</scope>
    <source>
        <strain evidence="3">CBS 100304</strain>
        <tissue evidence="2">Vegetative mycelium</tissue>
    </source>
</reference>
<gene>
    <name evidence="2" type="ORF">PCON_07491</name>
</gene>
<dbReference type="EMBL" id="HF935381">
    <property type="protein sequence ID" value="CCX07902.1"/>
    <property type="molecule type" value="Genomic_DNA"/>
</dbReference>
<feature type="region of interest" description="Disordered" evidence="1">
    <location>
        <begin position="39"/>
        <end position="63"/>
    </location>
</feature>
<protein>
    <submittedName>
        <fullName evidence="2">Similar to mating type protein MAT1-1-1 [Tuber melanosporum] acc. no. ADU56595</fullName>
    </submittedName>
</protein>
<proteinExistence type="predicted"/>
<name>U4LC58_PYROM</name>
<evidence type="ECO:0000256" key="1">
    <source>
        <dbReference type="SAM" id="MobiDB-lite"/>
    </source>
</evidence>
<dbReference type="AlphaFoldDB" id="U4LC58"/>
<dbReference type="Proteomes" id="UP000018144">
    <property type="component" value="Unassembled WGS sequence"/>
</dbReference>
<keyword evidence="3" id="KW-1185">Reference proteome</keyword>
<evidence type="ECO:0000313" key="2">
    <source>
        <dbReference type="EMBL" id="CCX07902.1"/>
    </source>
</evidence>
<sequence length="340" mass="38771">MIKLRHSLGTFTEILACPRPTYINNWHVLSFPHSTADNFANHQRGPVSHPPPQSRQQNTRQKNTLHQDITNKMNTIPVNLSTVVEDAPPMAVTKFTDPFDYALAMRRAVYGAARYLDQEFNYAVLQDKMGRIWTQLTDNMIIPIGGRRIVVSALTYDQPQDWLDTIIREVRNKGRNSLNCNFPYAIGVLALYEGIAPSKFPESLIPLYLQTGHGPNRVTPHLKPINAWMAFRSWFVDGLKANFIIGQSDMSRIAKTCYGEGRLPDFVNIAHMYTHARNRDALGGMSLCDFIKKELKQYGYRKTPLSLIAENRVDMKAYPLRRNAPLADEGLRLVKLPKKF</sequence>
<evidence type="ECO:0000313" key="3">
    <source>
        <dbReference type="Proteomes" id="UP000018144"/>
    </source>
</evidence>